<proteinExistence type="predicted"/>
<comment type="caution">
    <text evidence="1">The sequence shown here is derived from an EMBL/GenBank/DDBJ whole genome shotgun (WGS) entry which is preliminary data.</text>
</comment>
<evidence type="ECO:0000313" key="2">
    <source>
        <dbReference type="Proteomes" id="UP001320159"/>
    </source>
</evidence>
<dbReference type="NCBIfam" id="TIGR03291">
    <property type="entry name" value="methan_mark_17"/>
    <property type="match status" value="1"/>
</dbReference>
<dbReference type="EMBL" id="PGCK01000010">
    <property type="protein sequence ID" value="MCD1295750.1"/>
    <property type="molecule type" value="Genomic_DNA"/>
</dbReference>
<dbReference type="InterPro" id="IPR016762">
    <property type="entry name" value="Methan_mark_17"/>
</dbReference>
<dbReference type="Pfam" id="PF09886">
    <property type="entry name" value="DUF2113"/>
    <property type="match status" value="1"/>
</dbReference>
<organism evidence="1 2">
    <name type="scientific">Methanooceanicella nereidis</name>
    <dbReference type="NCBI Taxonomy" id="2052831"/>
    <lineage>
        <taxon>Archaea</taxon>
        <taxon>Methanobacteriati</taxon>
        <taxon>Methanobacteriota</taxon>
        <taxon>Stenosarchaea group</taxon>
        <taxon>Methanomicrobia</taxon>
        <taxon>Methanocellales</taxon>
        <taxon>Methanocellaceae</taxon>
        <taxon>Methanooceanicella</taxon>
    </lineage>
</organism>
<sequence>MEPLEVFTVECAEEEGAKKYDEVIRDILSDLNIARAIGRLKVYIDPKEPVFIVVGLFRGGLPTLTLGDAADINSVNEGLLVSVNEEQYASRIVGKLFMKYGRENVIQTDRTSVIVPFKGDLATQIDELSEIVVYNPRDELKKNVIEALLRIAPEGFRIRKHFISEKMLAFIASEDPIKPEWIEICKRLRKDIGAEE</sequence>
<dbReference type="Proteomes" id="UP001320159">
    <property type="component" value="Unassembled WGS sequence"/>
</dbReference>
<accession>A0AAP2RGJ4</accession>
<dbReference type="AlphaFoldDB" id="A0AAP2RGJ4"/>
<protein>
    <submittedName>
        <fullName evidence="1">Methanogenesis marker 17 protein</fullName>
    </submittedName>
</protein>
<dbReference type="PIRSF" id="PIRSF019464">
    <property type="entry name" value="UCP019464"/>
    <property type="match status" value="1"/>
</dbReference>
<evidence type="ECO:0000313" key="1">
    <source>
        <dbReference type="EMBL" id="MCD1295750.1"/>
    </source>
</evidence>
<reference evidence="1 2" key="1">
    <citation type="submission" date="2017-11" db="EMBL/GenBank/DDBJ databases">
        <title>Isolation and Characterization of Family Methanocellaceae Species from Potential Methane Hydrate Area Offshore Southwestern Taiwan.</title>
        <authorList>
            <person name="Zhang W.-L."/>
            <person name="Chen W.-C."/>
            <person name="Lai M.-C."/>
            <person name="Chen S.-C."/>
        </authorList>
    </citation>
    <scope>NUCLEOTIDE SEQUENCE [LARGE SCALE GENOMIC DNA]</scope>
    <source>
        <strain evidence="1 2">CWC-04</strain>
    </source>
</reference>
<keyword evidence="2" id="KW-1185">Reference proteome</keyword>
<name>A0AAP2RGJ4_9EURY</name>
<gene>
    <name evidence="1" type="ORF">CUJ83_12145</name>
</gene>